<keyword evidence="5 16" id="KW-0963">Cytoplasm</keyword>
<evidence type="ECO:0000256" key="10">
    <source>
        <dbReference type="ARBA" id="ARBA00022777"/>
    </source>
</evidence>
<sequence>MANERTLSIIKPDAVAGNHIGAIYDRFEQAGLKIVAAKMLQLDDEKAGGFYAEHAERPFYNDLVSFMTSGPVLVSVLEGENAIAKHREIMGATNPKEAAEGTIRADFASSIDENAVHGSDSAESAAREISYFFNEDEVCARTR</sequence>
<comment type="catalytic activity">
    <reaction evidence="16">
        <text>a 2'-deoxyribonucleoside 5'-diphosphate + ATP = a 2'-deoxyribonucleoside 5'-triphosphate + ADP</text>
        <dbReference type="Rhea" id="RHEA:44640"/>
        <dbReference type="ChEBI" id="CHEBI:30616"/>
        <dbReference type="ChEBI" id="CHEBI:61560"/>
        <dbReference type="ChEBI" id="CHEBI:73316"/>
        <dbReference type="ChEBI" id="CHEBI:456216"/>
        <dbReference type="EC" id="2.7.4.6"/>
    </reaction>
</comment>
<evidence type="ECO:0000256" key="3">
    <source>
        <dbReference type="ARBA" id="ARBA00012966"/>
    </source>
</evidence>
<dbReference type="EC" id="2.7.4.6" evidence="3 16"/>
<dbReference type="InterPro" id="IPR034907">
    <property type="entry name" value="NDK-like_dom"/>
</dbReference>
<comment type="function">
    <text evidence="16">Major role in the synthesis of nucleoside triphosphates other than ATP. The ATP gamma phosphate is transferred to the NDP beta phosphate via a ping-pong mechanism, using a phosphorylated active-site intermediate.</text>
</comment>
<evidence type="ECO:0000256" key="11">
    <source>
        <dbReference type="ARBA" id="ARBA00022840"/>
    </source>
</evidence>
<dbReference type="GO" id="GO:0006183">
    <property type="term" value="P:GTP biosynthetic process"/>
    <property type="evidence" value="ECO:0007669"/>
    <property type="project" value="UniProtKB-UniRule"/>
</dbReference>
<feature type="binding site" evidence="16 17">
    <location>
        <position position="114"/>
    </location>
    <ligand>
        <name>ATP</name>
        <dbReference type="ChEBI" id="CHEBI:30616"/>
    </ligand>
</feature>
<evidence type="ECO:0000256" key="6">
    <source>
        <dbReference type="ARBA" id="ARBA00022553"/>
    </source>
</evidence>
<dbReference type="PROSITE" id="PS51374">
    <property type="entry name" value="NDPK_LIKE"/>
    <property type="match status" value="1"/>
</dbReference>
<evidence type="ECO:0000256" key="13">
    <source>
        <dbReference type="ARBA" id="ARBA00023080"/>
    </source>
</evidence>
<keyword evidence="9 16" id="KW-0547">Nucleotide-binding</keyword>
<organism evidence="20 21">
    <name type="scientific">Psychrobacter piscatorii</name>
    <dbReference type="NCBI Taxonomy" id="554343"/>
    <lineage>
        <taxon>Bacteria</taxon>
        <taxon>Pseudomonadati</taxon>
        <taxon>Pseudomonadota</taxon>
        <taxon>Gammaproteobacteria</taxon>
        <taxon>Moraxellales</taxon>
        <taxon>Moraxellaceae</taxon>
        <taxon>Psychrobacter</taxon>
    </lineage>
</organism>
<feature type="domain" description="Nucleoside diphosphate kinase-like" evidence="19">
    <location>
        <begin position="3"/>
        <end position="140"/>
    </location>
</feature>
<feature type="binding site" evidence="16 17">
    <location>
        <position position="104"/>
    </location>
    <ligand>
        <name>ATP</name>
        <dbReference type="ChEBI" id="CHEBI:30616"/>
    </ligand>
</feature>
<evidence type="ECO:0000256" key="16">
    <source>
        <dbReference type="HAMAP-Rule" id="MF_00451"/>
    </source>
</evidence>
<dbReference type="PANTHER" id="PTHR46161">
    <property type="entry name" value="NUCLEOSIDE DIPHOSPHATE KINASE"/>
    <property type="match status" value="1"/>
</dbReference>
<keyword evidence="13 16" id="KW-0546">Nucleotide metabolism</keyword>
<evidence type="ECO:0000256" key="8">
    <source>
        <dbReference type="ARBA" id="ARBA00022723"/>
    </source>
</evidence>
<dbReference type="EMBL" id="LNDJ01000078">
    <property type="protein sequence ID" value="KRU22160.1"/>
    <property type="molecule type" value="Genomic_DNA"/>
</dbReference>
<evidence type="ECO:0000256" key="7">
    <source>
        <dbReference type="ARBA" id="ARBA00022679"/>
    </source>
</evidence>
<dbReference type="AlphaFoldDB" id="A0A0T6DQC7"/>
<comment type="subunit">
    <text evidence="16">Homotetramer.</text>
</comment>
<dbReference type="GO" id="GO:0005737">
    <property type="term" value="C:cytoplasm"/>
    <property type="evidence" value="ECO:0007669"/>
    <property type="project" value="UniProtKB-SubCell"/>
</dbReference>
<comment type="catalytic activity">
    <reaction evidence="16">
        <text>a ribonucleoside 5'-diphosphate + ATP = a ribonucleoside 5'-triphosphate + ADP</text>
        <dbReference type="Rhea" id="RHEA:18113"/>
        <dbReference type="ChEBI" id="CHEBI:30616"/>
        <dbReference type="ChEBI" id="CHEBI:57930"/>
        <dbReference type="ChEBI" id="CHEBI:61557"/>
        <dbReference type="ChEBI" id="CHEBI:456216"/>
        <dbReference type="EC" id="2.7.4.6"/>
    </reaction>
</comment>
<dbReference type="SUPFAM" id="SSF54919">
    <property type="entry name" value="Nucleoside diphosphate kinase, NDK"/>
    <property type="match status" value="1"/>
</dbReference>
<dbReference type="SMART" id="SM00562">
    <property type="entry name" value="NDK"/>
    <property type="match status" value="1"/>
</dbReference>
<keyword evidence="11 16" id="KW-0067">ATP-binding</keyword>
<keyword evidence="8 16" id="KW-0479">Metal-binding</keyword>
<dbReference type="GO" id="GO:0046872">
    <property type="term" value="F:metal ion binding"/>
    <property type="evidence" value="ECO:0007669"/>
    <property type="project" value="UniProtKB-KW"/>
</dbReference>
<comment type="caution">
    <text evidence="20">The sequence shown here is derived from an EMBL/GenBank/DDBJ whole genome shotgun (WGS) entry which is preliminary data.</text>
</comment>
<dbReference type="PANTHER" id="PTHR46161:SF3">
    <property type="entry name" value="NUCLEOSIDE DIPHOSPHATE KINASE DDB_G0292928-RELATED"/>
    <property type="match status" value="1"/>
</dbReference>
<evidence type="ECO:0000256" key="2">
    <source>
        <dbReference type="ARBA" id="ARBA00008142"/>
    </source>
</evidence>
<evidence type="ECO:0000256" key="12">
    <source>
        <dbReference type="ARBA" id="ARBA00022842"/>
    </source>
</evidence>
<comment type="cofactor">
    <cofactor evidence="16">
        <name>Mg(2+)</name>
        <dbReference type="ChEBI" id="CHEBI:18420"/>
    </cofactor>
</comment>
<accession>A0A0T6DQC7</accession>
<dbReference type="NCBIfam" id="NF001908">
    <property type="entry name" value="PRK00668.1"/>
    <property type="match status" value="1"/>
</dbReference>
<keyword evidence="21" id="KW-1185">Reference proteome</keyword>
<feature type="binding site" evidence="16 17">
    <location>
        <position position="59"/>
    </location>
    <ligand>
        <name>ATP</name>
        <dbReference type="ChEBI" id="CHEBI:30616"/>
    </ligand>
</feature>
<evidence type="ECO:0000313" key="21">
    <source>
        <dbReference type="Proteomes" id="UP000051202"/>
    </source>
</evidence>
<dbReference type="InterPro" id="IPR036850">
    <property type="entry name" value="NDK-like_dom_sf"/>
</dbReference>
<comment type="catalytic activity">
    <reaction evidence="15">
        <text>dZDP + ATP = dZTP + ADP</text>
        <dbReference type="Rhea" id="RHEA:67644"/>
        <dbReference type="ChEBI" id="CHEBI:30616"/>
        <dbReference type="ChEBI" id="CHEBI:172929"/>
        <dbReference type="ChEBI" id="CHEBI:172931"/>
        <dbReference type="ChEBI" id="CHEBI:456216"/>
    </reaction>
</comment>
<evidence type="ECO:0000313" key="20">
    <source>
        <dbReference type="EMBL" id="KRU22160.1"/>
    </source>
</evidence>
<dbReference type="Gene3D" id="3.30.70.141">
    <property type="entry name" value="Nucleoside diphosphate kinase-like domain"/>
    <property type="match status" value="1"/>
</dbReference>
<dbReference type="Proteomes" id="UP000051202">
    <property type="component" value="Unassembled WGS sequence"/>
</dbReference>
<dbReference type="PRINTS" id="PR01243">
    <property type="entry name" value="NUCDPKINASE"/>
</dbReference>
<dbReference type="InterPro" id="IPR001564">
    <property type="entry name" value="Nucleoside_diP_kinase"/>
</dbReference>
<feature type="binding site" evidence="16 17">
    <location>
        <position position="11"/>
    </location>
    <ligand>
        <name>ATP</name>
        <dbReference type="ChEBI" id="CHEBI:30616"/>
    </ligand>
</feature>
<keyword evidence="12 16" id="KW-0460">Magnesium</keyword>
<evidence type="ECO:0000256" key="15">
    <source>
        <dbReference type="ARBA" id="ARBA00047945"/>
    </source>
</evidence>
<dbReference type="CDD" id="cd04413">
    <property type="entry name" value="NDPk_I"/>
    <property type="match status" value="1"/>
</dbReference>
<comment type="similarity">
    <text evidence="2 16 17 18">Belongs to the NDK family.</text>
</comment>
<keyword evidence="7 16" id="KW-0808">Transferase</keyword>
<feature type="binding site" evidence="16 17">
    <location>
        <position position="93"/>
    </location>
    <ligand>
        <name>ATP</name>
        <dbReference type="ChEBI" id="CHEBI:30616"/>
    </ligand>
</feature>
<evidence type="ECO:0000256" key="14">
    <source>
        <dbReference type="ARBA" id="ARBA00024802"/>
    </source>
</evidence>
<dbReference type="HAMAP" id="MF_00451">
    <property type="entry name" value="NDP_kinase"/>
    <property type="match status" value="1"/>
</dbReference>
<dbReference type="RefSeq" id="WP_058025095.1">
    <property type="nucleotide sequence ID" value="NZ_LNDJ01000078.1"/>
</dbReference>
<dbReference type="GO" id="GO:0006228">
    <property type="term" value="P:UTP biosynthetic process"/>
    <property type="evidence" value="ECO:0007669"/>
    <property type="project" value="UniProtKB-UniRule"/>
</dbReference>
<comment type="subcellular location">
    <subcellularLocation>
        <location evidence="1 16">Cytoplasm</location>
    </subcellularLocation>
</comment>
<evidence type="ECO:0000256" key="1">
    <source>
        <dbReference type="ARBA" id="ARBA00004496"/>
    </source>
</evidence>
<dbReference type="Pfam" id="PF00334">
    <property type="entry name" value="NDK"/>
    <property type="match status" value="1"/>
</dbReference>
<evidence type="ECO:0000256" key="18">
    <source>
        <dbReference type="RuleBase" id="RU004011"/>
    </source>
</evidence>
<dbReference type="GO" id="GO:0004550">
    <property type="term" value="F:nucleoside diphosphate kinase activity"/>
    <property type="evidence" value="ECO:0007669"/>
    <property type="project" value="UniProtKB-UniRule"/>
</dbReference>
<evidence type="ECO:0000259" key="19">
    <source>
        <dbReference type="SMART" id="SM00562"/>
    </source>
</evidence>
<gene>
    <name evidence="16" type="primary">ndk</name>
    <name evidence="20" type="ORF">AS194_09660</name>
</gene>
<dbReference type="GO" id="GO:0006241">
    <property type="term" value="P:CTP biosynthetic process"/>
    <property type="evidence" value="ECO:0007669"/>
    <property type="project" value="UniProtKB-UniRule"/>
</dbReference>
<keyword evidence="10 16" id="KW-0418">Kinase</keyword>
<proteinExistence type="inferred from homology"/>
<evidence type="ECO:0000256" key="5">
    <source>
        <dbReference type="ARBA" id="ARBA00022490"/>
    </source>
</evidence>
<reference evidence="20 21" key="1">
    <citation type="submission" date="2015-11" db="EMBL/GenBank/DDBJ databases">
        <title>Permanent draft genome of Psychrobacter piscatorii LQ58.</title>
        <authorList>
            <person name="Zhou M."/>
            <person name="Dong B."/>
            <person name="Liu Q."/>
        </authorList>
    </citation>
    <scope>NUCLEOTIDE SEQUENCE [LARGE SCALE GENOMIC DNA]</scope>
    <source>
        <strain evidence="20 21">LQ58</strain>
    </source>
</reference>
<evidence type="ECO:0000256" key="9">
    <source>
        <dbReference type="ARBA" id="ARBA00022741"/>
    </source>
</evidence>
<dbReference type="GO" id="GO:0005524">
    <property type="term" value="F:ATP binding"/>
    <property type="evidence" value="ECO:0007669"/>
    <property type="project" value="UniProtKB-UniRule"/>
</dbReference>
<feature type="binding site" evidence="16 17">
    <location>
        <position position="87"/>
    </location>
    <ligand>
        <name>ATP</name>
        <dbReference type="ChEBI" id="CHEBI:30616"/>
    </ligand>
</feature>
<protein>
    <recommendedName>
        <fullName evidence="4 16">Nucleoside diphosphate kinase</fullName>
        <shortName evidence="16">NDK</shortName>
        <shortName evidence="16">NDP kinase</shortName>
        <ecNumber evidence="3 16">2.7.4.6</ecNumber>
    </recommendedName>
    <alternativeName>
        <fullName evidence="16">Nucleoside-2-P kinase</fullName>
    </alternativeName>
</protein>
<keyword evidence="6 16" id="KW-0597">Phosphoprotein</keyword>
<feature type="active site" description="Pros-phosphohistidine intermediate" evidence="16 17">
    <location>
        <position position="117"/>
    </location>
</feature>
<name>A0A0T6DQC7_9GAMM</name>
<evidence type="ECO:0000256" key="4">
    <source>
        <dbReference type="ARBA" id="ARBA00017632"/>
    </source>
</evidence>
<comment type="function">
    <text evidence="14">(Microbial infection) Catalyzes the phosphorylation of dZDP to dZTP, when the bacterium is infected by a phage that produces the substrate for the synthesis of dZTP (2- amino-2'-deoxyadenosine 5'-triphosphate), which is then used by the phage as a DNA polymerase substrate.</text>
</comment>
<evidence type="ECO:0000256" key="17">
    <source>
        <dbReference type="PROSITE-ProRule" id="PRU00706"/>
    </source>
</evidence>
<dbReference type="STRING" id="554343.AS194_09660"/>
<dbReference type="FunFam" id="3.30.70.141:FF:000001">
    <property type="entry name" value="Nucleoside diphosphate kinase"/>
    <property type="match status" value="1"/>
</dbReference>